<reference evidence="3 4" key="1">
    <citation type="submission" date="2020-08" db="EMBL/GenBank/DDBJ databases">
        <title>Genomic Encyclopedia of Type Strains, Phase IV (KMG-IV): sequencing the most valuable type-strain genomes for metagenomic binning, comparative biology and taxonomic classification.</title>
        <authorList>
            <person name="Goeker M."/>
        </authorList>
    </citation>
    <scope>NUCLEOTIDE SEQUENCE [LARGE SCALE GENOMIC DNA]</scope>
    <source>
        <strain evidence="3 4">DSM 25079</strain>
    </source>
</reference>
<comment type="caution">
    <text evidence="3">The sequence shown here is derived from an EMBL/GenBank/DDBJ whole genome shotgun (WGS) entry which is preliminary data.</text>
</comment>
<keyword evidence="4" id="KW-1185">Reference proteome</keyword>
<evidence type="ECO:0000256" key="2">
    <source>
        <dbReference type="SAM" id="Phobius"/>
    </source>
</evidence>
<sequence>MLSFIGAHFLYLVVAAMSAFAGVMLFVVTEESLLEHRDQAQRTGDTQTSKDRISQ</sequence>
<dbReference type="Proteomes" id="UP000549617">
    <property type="component" value="Unassembled WGS sequence"/>
</dbReference>
<name>A0A7W9EGF3_9SPHN</name>
<feature type="transmembrane region" description="Helical" evidence="2">
    <location>
        <begin position="6"/>
        <end position="28"/>
    </location>
</feature>
<keyword evidence="2" id="KW-0812">Transmembrane</keyword>
<dbReference type="AlphaFoldDB" id="A0A7W9EGF3"/>
<keyword evidence="2" id="KW-0472">Membrane</keyword>
<dbReference type="EMBL" id="JACIJC010000004">
    <property type="protein sequence ID" value="MBB5686661.1"/>
    <property type="molecule type" value="Genomic_DNA"/>
</dbReference>
<keyword evidence="2" id="KW-1133">Transmembrane helix</keyword>
<protein>
    <submittedName>
        <fullName evidence="3">Uncharacterized protein</fullName>
    </submittedName>
</protein>
<evidence type="ECO:0000313" key="3">
    <source>
        <dbReference type="EMBL" id="MBB5686661.1"/>
    </source>
</evidence>
<accession>A0A7W9EGF3</accession>
<organism evidence="3 4">
    <name type="scientific">Sphingobium boeckii</name>
    <dbReference type="NCBI Taxonomy" id="1082345"/>
    <lineage>
        <taxon>Bacteria</taxon>
        <taxon>Pseudomonadati</taxon>
        <taxon>Pseudomonadota</taxon>
        <taxon>Alphaproteobacteria</taxon>
        <taxon>Sphingomonadales</taxon>
        <taxon>Sphingomonadaceae</taxon>
        <taxon>Sphingobium</taxon>
    </lineage>
</organism>
<gene>
    <name evidence="3" type="ORF">FHS49_002685</name>
</gene>
<dbReference type="RefSeq" id="WP_184019289.1">
    <property type="nucleotide sequence ID" value="NZ_JACIJC010000004.1"/>
</dbReference>
<evidence type="ECO:0000313" key="4">
    <source>
        <dbReference type="Proteomes" id="UP000549617"/>
    </source>
</evidence>
<feature type="region of interest" description="Disordered" evidence="1">
    <location>
        <begin position="36"/>
        <end position="55"/>
    </location>
</feature>
<evidence type="ECO:0000256" key="1">
    <source>
        <dbReference type="SAM" id="MobiDB-lite"/>
    </source>
</evidence>
<proteinExistence type="predicted"/>